<evidence type="ECO:0000313" key="2">
    <source>
        <dbReference type="WBParaSite" id="JU765_v2.g8252.t1"/>
    </source>
</evidence>
<accession>A0AC34RMA1</accession>
<dbReference type="Proteomes" id="UP000887576">
    <property type="component" value="Unplaced"/>
</dbReference>
<name>A0AC34RMA1_9BILA</name>
<sequence length="124" mass="13939">MMPPIGCVQAEGICAQDGGHLASIHDAKENEFVAHIAAVNLKVKPTGSTWIGLKWAEEKKKFEWTDQSPVDYFNWKMGDPKAMQVMMCTELYPDDDGNPMNYRMWGSQAPFFTPNSFVCKMDAS</sequence>
<evidence type="ECO:0000313" key="1">
    <source>
        <dbReference type="Proteomes" id="UP000887576"/>
    </source>
</evidence>
<proteinExistence type="predicted"/>
<organism evidence="1 2">
    <name type="scientific">Panagrolaimus sp. JU765</name>
    <dbReference type="NCBI Taxonomy" id="591449"/>
    <lineage>
        <taxon>Eukaryota</taxon>
        <taxon>Metazoa</taxon>
        <taxon>Ecdysozoa</taxon>
        <taxon>Nematoda</taxon>
        <taxon>Chromadorea</taxon>
        <taxon>Rhabditida</taxon>
        <taxon>Tylenchina</taxon>
        <taxon>Panagrolaimomorpha</taxon>
        <taxon>Panagrolaimoidea</taxon>
        <taxon>Panagrolaimidae</taxon>
        <taxon>Panagrolaimus</taxon>
    </lineage>
</organism>
<protein>
    <submittedName>
        <fullName evidence="2">C-type lectin domain-containing protein</fullName>
    </submittedName>
</protein>
<reference evidence="2" key="1">
    <citation type="submission" date="2022-11" db="UniProtKB">
        <authorList>
            <consortium name="WormBaseParasite"/>
        </authorList>
    </citation>
    <scope>IDENTIFICATION</scope>
</reference>
<dbReference type="WBParaSite" id="JU765_v2.g8252.t1">
    <property type="protein sequence ID" value="JU765_v2.g8252.t1"/>
    <property type="gene ID" value="JU765_v2.g8252"/>
</dbReference>